<dbReference type="Gene3D" id="3.30.930.30">
    <property type="match status" value="1"/>
</dbReference>
<evidence type="ECO:0000256" key="1">
    <source>
        <dbReference type="ARBA" id="ARBA00010657"/>
    </source>
</evidence>
<dbReference type="CDD" id="cd17242">
    <property type="entry name" value="MobM_relaxase"/>
    <property type="match status" value="1"/>
</dbReference>
<feature type="coiled-coil region" evidence="2">
    <location>
        <begin position="307"/>
        <end position="348"/>
    </location>
</feature>
<dbReference type="EMBL" id="JBHMAF010000026">
    <property type="protein sequence ID" value="MFB9758324.1"/>
    <property type="molecule type" value="Genomic_DNA"/>
</dbReference>
<gene>
    <name evidence="3" type="primary">mobV</name>
    <name evidence="3" type="ORF">ACFFMS_07290</name>
</gene>
<dbReference type="NCBIfam" id="NF041497">
    <property type="entry name" value="MobV"/>
    <property type="match status" value="1"/>
</dbReference>
<dbReference type="InterPro" id="IPR001668">
    <property type="entry name" value="Mob_Pre"/>
</dbReference>
<feature type="coiled-coil region" evidence="2">
    <location>
        <begin position="194"/>
        <end position="221"/>
    </location>
</feature>
<evidence type="ECO:0000256" key="2">
    <source>
        <dbReference type="SAM" id="Coils"/>
    </source>
</evidence>
<evidence type="ECO:0000313" key="4">
    <source>
        <dbReference type="Proteomes" id="UP001589609"/>
    </source>
</evidence>
<name>A0ABV5WCM4_9BACI</name>
<organism evidence="3 4">
    <name type="scientific">Ectobacillus funiculus</name>
    <dbReference type="NCBI Taxonomy" id="137993"/>
    <lineage>
        <taxon>Bacteria</taxon>
        <taxon>Bacillati</taxon>
        <taxon>Bacillota</taxon>
        <taxon>Bacilli</taxon>
        <taxon>Bacillales</taxon>
        <taxon>Bacillaceae</taxon>
        <taxon>Ectobacillus</taxon>
    </lineage>
</organism>
<comment type="caution">
    <text evidence="3">The sequence shown here is derived from an EMBL/GenBank/DDBJ whole genome shotgun (WGS) entry which is preliminary data.</text>
</comment>
<reference evidence="3 4" key="1">
    <citation type="submission" date="2024-09" db="EMBL/GenBank/DDBJ databases">
        <authorList>
            <person name="Sun Q."/>
            <person name="Mori K."/>
        </authorList>
    </citation>
    <scope>NUCLEOTIDE SEQUENCE [LARGE SCALE GENOMIC DNA]</scope>
    <source>
        <strain evidence="3 4">JCM 11201</strain>
    </source>
</reference>
<proteinExistence type="inferred from homology"/>
<keyword evidence="4" id="KW-1185">Reference proteome</keyword>
<accession>A0ABV5WCM4</accession>
<dbReference type="RefSeq" id="WP_379948600.1">
    <property type="nucleotide sequence ID" value="NZ_JBHMAF010000026.1"/>
</dbReference>
<comment type="similarity">
    <text evidence="1">Belongs to the plasmid mobilization pre family.</text>
</comment>
<keyword evidence="2" id="KW-0175">Coiled coil</keyword>
<protein>
    <submittedName>
        <fullName evidence="3">MobV family relaxase</fullName>
    </submittedName>
</protein>
<sequence>MSFAIVRMQKFKAVDVKGMQIHNYREKESHTNPDIDKDRTQLNYDLLNDSRIDFKQAIQSEIDERYTGNKAIRKDAVMLCEFVVTSDKDFFDRLDPDEEKRFFQESFSFLQDRYGKENILYGIVHKDEKTPHMHVGMVPITDDGKLSAYSFFGKKTELQQLQDKFHEHVTEKGFSLERGVSSDRKHITTQRLKAMTVKEEIQSLDKELESKKKELLDLSEALPQKHIDIKVRKEIKTEVVQKIFGKSEVIKKETGNVVLTPEQLKELTGYVNAALAVKEDYERLQKMDLVKENESLRIAGEYLTEENIELQKENSNLTKEVRTLNTEISSLKDHIKDLKTNIRVLYEQTKKVFRDQFKTFRGIVKNELDMKGVDNQFEREHKKEIKKQRGVER</sequence>
<dbReference type="Proteomes" id="UP001589609">
    <property type="component" value="Unassembled WGS sequence"/>
</dbReference>
<evidence type="ECO:0000313" key="3">
    <source>
        <dbReference type="EMBL" id="MFB9758324.1"/>
    </source>
</evidence>
<dbReference type="Pfam" id="PF01076">
    <property type="entry name" value="Mob_Pre"/>
    <property type="match status" value="1"/>
</dbReference>